<dbReference type="RefSeq" id="WP_231937191.1">
    <property type="nucleotide sequence ID" value="NZ_FCOK02000031.1"/>
</dbReference>
<evidence type="ECO:0000313" key="1">
    <source>
        <dbReference type="EMBL" id="SAL44480.1"/>
    </source>
</evidence>
<accession>A0A158HLE1</accession>
<proteinExistence type="predicted"/>
<sequence length="114" mass="12351">MTSRNEFELREAEKADWRAQSDIATIAKQAWSDAIPAATPTAPSRVTPPATYFISVLELATGEKLGNDERLRAIAILEAHFAAGRPRTLKEAIRICAGAIDSSTLQRMARGAKA</sequence>
<dbReference type="AlphaFoldDB" id="A0A158HLE1"/>
<protein>
    <submittedName>
        <fullName evidence="1">Uncharacterized protein</fullName>
    </submittedName>
</protein>
<organism evidence="1 2">
    <name type="scientific">Caballeronia udeis</name>
    <dbReference type="NCBI Taxonomy" id="1232866"/>
    <lineage>
        <taxon>Bacteria</taxon>
        <taxon>Pseudomonadati</taxon>
        <taxon>Pseudomonadota</taxon>
        <taxon>Betaproteobacteria</taxon>
        <taxon>Burkholderiales</taxon>
        <taxon>Burkholderiaceae</taxon>
        <taxon>Caballeronia</taxon>
    </lineage>
</organism>
<dbReference type="EMBL" id="FCOK02000031">
    <property type="protein sequence ID" value="SAL44480.1"/>
    <property type="molecule type" value="Genomic_DNA"/>
</dbReference>
<gene>
    <name evidence="1" type="ORF">AWB69_04512</name>
</gene>
<dbReference type="Proteomes" id="UP000054683">
    <property type="component" value="Unassembled WGS sequence"/>
</dbReference>
<reference evidence="1 2" key="1">
    <citation type="submission" date="2016-01" db="EMBL/GenBank/DDBJ databases">
        <authorList>
            <person name="Oliw E.H."/>
        </authorList>
    </citation>
    <scope>NUCLEOTIDE SEQUENCE [LARGE SCALE GENOMIC DNA]</scope>
    <source>
        <strain evidence="1">LMG 27134</strain>
    </source>
</reference>
<name>A0A158HLE1_9BURK</name>
<evidence type="ECO:0000313" key="2">
    <source>
        <dbReference type="Proteomes" id="UP000054683"/>
    </source>
</evidence>